<accession>A0A167X9H4</accession>
<sequence>MSFPTPIVIQAREEGEEGRMWVIVVDDEENTHAVSVGADAEREGDTTDLFASENADDEDNLLGHDLENEDNTMSSSPVVLDHCRRSTSTSLNRPTPLTPPLCPTCHEPTSVAPRLFPPPAPASITIPPSISDFLTVQSVGTGSNRTSLFHAHPNVLKPPSMPSGPMYARQPLPLPPLLPNPVFMQCLSPQPQGGQGGPHPTIWVPHAALAVQYLPGECMRKITIYGWCEWPPPPVPVVIAPLPLVWEVTENKDENPGSRSLGAGQHQDQRKSKSFSGMQSPGLISFEERPYMTPSPLQPVMRLSSNSLSAVEHHPLVQLRKRIFTSSIAPIIPPISTFHQEQQLTIYVITSLGPPLQSPGPHNSSPSMSSFPACTVNKLCKAQSSTALTSNMISTPSVAVLPLRIPKWNT</sequence>
<gene>
    <name evidence="2" type="ORF">FIBSPDRAFT_966004</name>
</gene>
<organism evidence="2 3">
    <name type="scientific">Athelia psychrophila</name>
    <dbReference type="NCBI Taxonomy" id="1759441"/>
    <lineage>
        <taxon>Eukaryota</taxon>
        <taxon>Fungi</taxon>
        <taxon>Dikarya</taxon>
        <taxon>Basidiomycota</taxon>
        <taxon>Agaricomycotina</taxon>
        <taxon>Agaricomycetes</taxon>
        <taxon>Agaricomycetidae</taxon>
        <taxon>Atheliales</taxon>
        <taxon>Atheliaceae</taxon>
        <taxon>Athelia</taxon>
    </lineage>
</organism>
<evidence type="ECO:0000256" key="1">
    <source>
        <dbReference type="SAM" id="MobiDB-lite"/>
    </source>
</evidence>
<feature type="compositionally biased region" description="Low complexity" evidence="1">
    <location>
        <begin position="86"/>
        <end position="95"/>
    </location>
</feature>
<dbReference type="AlphaFoldDB" id="A0A167X9H4"/>
<name>A0A167X9H4_9AGAM</name>
<evidence type="ECO:0000313" key="2">
    <source>
        <dbReference type="EMBL" id="KZP06973.1"/>
    </source>
</evidence>
<dbReference type="Proteomes" id="UP000076532">
    <property type="component" value="Unassembled WGS sequence"/>
</dbReference>
<dbReference type="EMBL" id="KV417766">
    <property type="protein sequence ID" value="KZP06973.1"/>
    <property type="molecule type" value="Genomic_DNA"/>
</dbReference>
<feature type="region of interest" description="Disordered" evidence="1">
    <location>
        <begin position="52"/>
        <end position="98"/>
    </location>
</feature>
<feature type="region of interest" description="Disordered" evidence="1">
    <location>
        <begin position="253"/>
        <end position="279"/>
    </location>
</feature>
<proteinExistence type="predicted"/>
<evidence type="ECO:0000313" key="3">
    <source>
        <dbReference type="Proteomes" id="UP000076532"/>
    </source>
</evidence>
<protein>
    <submittedName>
        <fullName evidence="2">Uncharacterized protein</fullName>
    </submittedName>
</protein>
<reference evidence="2 3" key="1">
    <citation type="journal article" date="2016" name="Mol. Biol. Evol.">
        <title>Comparative Genomics of Early-Diverging Mushroom-Forming Fungi Provides Insights into the Origins of Lignocellulose Decay Capabilities.</title>
        <authorList>
            <person name="Nagy L.G."/>
            <person name="Riley R."/>
            <person name="Tritt A."/>
            <person name="Adam C."/>
            <person name="Daum C."/>
            <person name="Floudas D."/>
            <person name="Sun H."/>
            <person name="Yadav J.S."/>
            <person name="Pangilinan J."/>
            <person name="Larsson K.H."/>
            <person name="Matsuura K."/>
            <person name="Barry K."/>
            <person name="Labutti K."/>
            <person name="Kuo R."/>
            <person name="Ohm R.A."/>
            <person name="Bhattacharya S.S."/>
            <person name="Shirouzu T."/>
            <person name="Yoshinaga Y."/>
            <person name="Martin F.M."/>
            <person name="Grigoriev I.V."/>
            <person name="Hibbett D.S."/>
        </authorList>
    </citation>
    <scope>NUCLEOTIDE SEQUENCE [LARGE SCALE GENOMIC DNA]</scope>
    <source>
        <strain evidence="2 3">CBS 109695</strain>
    </source>
</reference>
<keyword evidence="3" id="KW-1185">Reference proteome</keyword>